<comment type="caution">
    <text evidence="2">The sequence shown here is derived from an EMBL/GenBank/DDBJ whole genome shotgun (WGS) entry which is preliminary data.</text>
</comment>
<protein>
    <submittedName>
        <fullName evidence="2">Uncharacterized protein</fullName>
    </submittedName>
</protein>
<sequence>MVSPSRSRKGKPPARGADSEAGTGGRKKRKLFCNGADRGTFPTRKRADFRLVFHHEKEW</sequence>
<evidence type="ECO:0000313" key="2">
    <source>
        <dbReference type="EMBL" id="GHO87671.1"/>
    </source>
</evidence>
<keyword evidence="3" id="KW-1185">Reference proteome</keyword>
<gene>
    <name evidence="2" type="ORF">KSZ_56770</name>
</gene>
<evidence type="ECO:0000256" key="1">
    <source>
        <dbReference type="SAM" id="MobiDB-lite"/>
    </source>
</evidence>
<feature type="compositionally biased region" description="Basic residues" evidence="1">
    <location>
        <begin position="1"/>
        <end position="12"/>
    </location>
</feature>
<dbReference type="EMBL" id="BNJJ01000018">
    <property type="protein sequence ID" value="GHO87671.1"/>
    <property type="molecule type" value="Genomic_DNA"/>
</dbReference>
<accession>A0ABQ3VQR8</accession>
<proteinExistence type="predicted"/>
<dbReference type="Proteomes" id="UP000635565">
    <property type="component" value="Unassembled WGS sequence"/>
</dbReference>
<name>A0ABQ3VQR8_9CHLR</name>
<organism evidence="2 3">
    <name type="scientific">Dictyobacter formicarum</name>
    <dbReference type="NCBI Taxonomy" id="2778368"/>
    <lineage>
        <taxon>Bacteria</taxon>
        <taxon>Bacillati</taxon>
        <taxon>Chloroflexota</taxon>
        <taxon>Ktedonobacteria</taxon>
        <taxon>Ktedonobacterales</taxon>
        <taxon>Dictyobacteraceae</taxon>
        <taxon>Dictyobacter</taxon>
    </lineage>
</organism>
<evidence type="ECO:0000313" key="3">
    <source>
        <dbReference type="Proteomes" id="UP000635565"/>
    </source>
</evidence>
<feature type="region of interest" description="Disordered" evidence="1">
    <location>
        <begin position="1"/>
        <end position="39"/>
    </location>
</feature>
<reference evidence="2 3" key="1">
    <citation type="journal article" date="2021" name="Int. J. Syst. Evol. Microbiol.">
        <title>Reticulibacter mediterranei gen. nov., sp. nov., within the new family Reticulibacteraceae fam. nov., and Ktedonospora formicarum gen. nov., sp. nov., Ktedonobacter robiniae sp. nov., Dictyobacter formicarum sp. nov. and Dictyobacter arantiisoli sp. nov., belonging to the class Ktedonobacteria.</title>
        <authorList>
            <person name="Yabe S."/>
            <person name="Zheng Y."/>
            <person name="Wang C.M."/>
            <person name="Sakai Y."/>
            <person name="Abe K."/>
            <person name="Yokota A."/>
            <person name="Donadio S."/>
            <person name="Cavaletti L."/>
            <person name="Monciardini P."/>
        </authorList>
    </citation>
    <scope>NUCLEOTIDE SEQUENCE [LARGE SCALE GENOMIC DNA]</scope>
    <source>
        <strain evidence="2 3">SOSP1-9</strain>
    </source>
</reference>